<organism evidence="7">
    <name type="scientific">Candidatus Moduliflexus flocculans</name>
    <dbReference type="NCBI Taxonomy" id="1499966"/>
    <lineage>
        <taxon>Bacteria</taxon>
        <taxon>Candidatus Moduliflexota</taxon>
        <taxon>Candidatus Moduliflexia</taxon>
        <taxon>Candidatus Moduliflexales</taxon>
        <taxon>Candidatus Moduliflexaceae</taxon>
    </lineage>
</organism>
<keyword evidence="3" id="KW-0597">Phosphoprotein</keyword>
<sequence>MHRTLCFLLTGLLAVLSAPFADADVHDSQAFDFAPVFERITIEQGLAHSVVYDIAQDQRGLLWFGGEGGLAKYDGYAFTMYQHDPLNDNSLSHNSISDLLIDQSGAIWCATWGGGVNKFIPDTDTFLHYRYDPAKPQSLSDDRVQVMYQDRAGIFWFGTFRGGLNRFDAQTGQFTAYRHDPNNANSVSDDRIWSITEDLAGNFWVGTNNGLDKFDRATGIFTHYRHDPARSDSLSDNQARWLFVDSGGTLWISTQKGLNQFHADTGAFTRFTHDLLDPSSLSYDTTYKIWEDHQKRLWIGANATDTAGLNLFDRERGTFTSFAHDPSRLTSISHNDIRALYEDTSGVLWIGTRGGGVNKLNLKPRKFVSVTPDPTDPNSLLGNAANAFAVTQSGELWVGMSGGGLNRYDAARDMFTHVTPENSLLTDRTILAIHEDRSGRLWLGTNDGGLQLFDPKTQDVISFITRPGSPDSLSDNRVYALCEDSRQRLWIGTGKGVNLFAPTSQTFLHLADFPGAPKALGETGIFSLLETQEGTLWIGTWGAGLYAMAESDETPTFKAYRHNPSDNTSLSHDEVTSLLEDREGNLWVGTRGGLNKLDRASGAFTRYVEQDGLVDNEVVGLLQANDGNIWISTVNGLSRFDPRQGKFRNFDYSDGLQSNEFKIGAAYKTRQGELLFGGVNGFSRFFPDMVLDNPYVPPVIITDFRIFEQPISLTSISAQNQEMTLSYSDNFFSFEFAALDYTNPHKNRYAYMLEGVDKNWINSGMRRYASYTNVAPGRYTFRVKGANDDGVWNETGTAISIIITPPFWQTLWFRVAAGVFVVGIVIGAYRLRVRSIQQRNLLLERQVRERTEELETQQQELRAALEHLQQTQAQLLQSEKMAALGQLVSGIAHEINTPAGAIVGGLDQVKEGYNKLFPQLHSLFLQLPAELHDRYMQLCQHVLSATKGVSSRNRRDAAKRILAEFTEQGAPISYNIANKLAVIGLTIEDIRHFSDVFACEDRETLIETLFWLGARQLHIQDAQTSIAQIVQLVNALKQYAHHDEGDLVETHLQEDLENTLLVLRNAFANGKITIVTSYDLVPPFVCRAARLNQVWTNLILNAIQAMPDGGTLSVCLTQVDAMHVAVEIEDTGTGIPDAILPRIFEPYFTTRGKDKRIGMGLSICREIIEAHHGRIDVVSSQPGNTCFRVLLPTNVKYPEYT</sequence>
<dbReference type="Gene3D" id="2.60.40.10">
    <property type="entry name" value="Immunoglobulins"/>
    <property type="match status" value="1"/>
</dbReference>
<comment type="catalytic activity">
    <reaction evidence="1">
        <text>ATP + protein L-histidine = ADP + protein N-phospho-L-histidine.</text>
        <dbReference type="EC" id="2.7.13.3"/>
    </reaction>
</comment>
<keyword evidence="8" id="KW-1185">Reference proteome</keyword>
<dbReference type="InterPro" id="IPR003594">
    <property type="entry name" value="HATPase_dom"/>
</dbReference>
<dbReference type="Gene3D" id="3.30.565.10">
    <property type="entry name" value="Histidine kinase-like ATPase, C-terminal domain"/>
    <property type="match status" value="1"/>
</dbReference>
<dbReference type="Proteomes" id="UP000030700">
    <property type="component" value="Unassembled WGS sequence"/>
</dbReference>
<dbReference type="InterPro" id="IPR004358">
    <property type="entry name" value="Sig_transdc_His_kin-like_C"/>
</dbReference>
<dbReference type="InterPro" id="IPR003661">
    <property type="entry name" value="HisK_dim/P_dom"/>
</dbReference>
<dbReference type="InterPro" id="IPR036890">
    <property type="entry name" value="HATPase_C_sf"/>
</dbReference>
<dbReference type="CDD" id="cd00082">
    <property type="entry name" value="HisKA"/>
    <property type="match status" value="1"/>
</dbReference>
<evidence type="ECO:0000313" key="7">
    <source>
        <dbReference type="EMBL" id="GAK50223.1"/>
    </source>
</evidence>
<proteinExistence type="predicted"/>
<dbReference type="SUPFAM" id="SSF63829">
    <property type="entry name" value="Calcium-dependent phosphotriesterase"/>
    <property type="match status" value="3"/>
</dbReference>
<dbReference type="PANTHER" id="PTHR43547">
    <property type="entry name" value="TWO-COMPONENT HISTIDINE KINASE"/>
    <property type="match status" value="1"/>
</dbReference>
<dbReference type="SMART" id="SM00387">
    <property type="entry name" value="HATPase_c"/>
    <property type="match status" value="1"/>
</dbReference>
<keyword evidence="7" id="KW-0808">Transferase</keyword>
<evidence type="ECO:0000259" key="6">
    <source>
        <dbReference type="PROSITE" id="PS50109"/>
    </source>
</evidence>
<dbReference type="Pfam" id="PF02518">
    <property type="entry name" value="HATPase_c"/>
    <property type="match status" value="1"/>
</dbReference>
<reference evidence="7" key="1">
    <citation type="journal article" date="2015" name="PeerJ">
        <title>First genomic representation of candidate bacterial phylum KSB3 points to enhanced environmental sensing as a trigger of wastewater bulking.</title>
        <authorList>
            <person name="Sekiguchi Y."/>
            <person name="Ohashi A."/>
            <person name="Parks D.H."/>
            <person name="Yamauchi T."/>
            <person name="Tyson G.W."/>
            <person name="Hugenholtz P."/>
        </authorList>
    </citation>
    <scope>NUCLEOTIDE SEQUENCE [LARGE SCALE GENOMIC DNA]</scope>
</reference>
<dbReference type="EC" id="2.7.13.3" evidence="2"/>
<keyword evidence="4" id="KW-0175">Coiled coil</keyword>
<dbReference type="PRINTS" id="PR00344">
    <property type="entry name" value="BCTRLSENSOR"/>
</dbReference>
<dbReference type="PANTHER" id="PTHR43547:SF2">
    <property type="entry name" value="HYBRID SIGNAL TRANSDUCTION HISTIDINE KINASE C"/>
    <property type="match status" value="1"/>
</dbReference>
<keyword evidence="5" id="KW-0732">Signal</keyword>
<feature type="chain" id="PRO_5006631546" description="histidine kinase" evidence="5">
    <location>
        <begin position="24"/>
        <end position="1201"/>
    </location>
</feature>
<name>A0A0S6VWC4_9BACT</name>
<evidence type="ECO:0000256" key="5">
    <source>
        <dbReference type="SAM" id="SignalP"/>
    </source>
</evidence>
<feature type="domain" description="Histidine kinase" evidence="6">
    <location>
        <begin position="971"/>
        <end position="1195"/>
    </location>
</feature>
<dbReference type="SUPFAM" id="SSF55874">
    <property type="entry name" value="ATPase domain of HSP90 chaperone/DNA topoisomerase II/histidine kinase"/>
    <property type="match status" value="1"/>
</dbReference>
<dbReference type="PROSITE" id="PS50109">
    <property type="entry name" value="HIS_KIN"/>
    <property type="match status" value="1"/>
</dbReference>
<accession>A0A0S6VWC4</accession>
<evidence type="ECO:0000256" key="2">
    <source>
        <dbReference type="ARBA" id="ARBA00012438"/>
    </source>
</evidence>
<dbReference type="InterPro" id="IPR011123">
    <property type="entry name" value="Y_Y_Y"/>
</dbReference>
<dbReference type="Gene3D" id="2.130.10.10">
    <property type="entry name" value="YVTN repeat-like/Quinoprotein amine dehydrogenase"/>
    <property type="match status" value="2"/>
</dbReference>
<evidence type="ECO:0000256" key="1">
    <source>
        <dbReference type="ARBA" id="ARBA00000085"/>
    </source>
</evidence>
<dbReference type="Pfam" id="PF07494">
    <property type="entry name" value="Reg_prop"/>
    <property type="match status" value="8"/>
</dbReference>
<dbReference type="InterPro" id="IPR013783">
    <property type="entry name" value="Ig-like_fold"/>
</dbReference>
<dbReference type="InterPro" id="IPR005467">
    <property type="entry name" value="His_kinase_dom"/>
</dbReference>
<dbReference type="AlphaFoldDB" id="A0A0S6VWC4"/>
<feature type="coiled-coil region" evidence="4">
    <location>
        <begin position="840"/>
        <end position="878"/>
    </location>
</feature>
<dbReference type="FunFam" id="2.60.40.10:FF:000791">
    <property type="entry name" value="Two-component system sensor histidine kinase/response regulator"/>
    <property type="match status" value="1"/>
</dbReference>
<dbReference type="EMBL" id="DF820456">
    <property type="protein sequence ID" value="GAK50223.1"/>
    <property type="molecule type" value="Genomic_DNA"/>
</dbReference>
<dbReference type="Pfam" id="PF07495">
    <property type="entry name" value="Y_Y_Y"/>
    <property type="match status" value="1"/>
</dbReference>
<protein>
    <recommendedName>
        <fullName evidence="2">histidine kinase</fullName>
        <ecNumber evidence="2">2.7.13.3</ecNumber>
    </recommendedName>
</protein>
<dbReference type="GO" id="GO:0000155">
    <property type="term" value="F:phosphorelay sensor kinase activity"/>
    <property type="evidence" value="ECO:0007669"/>
    <property type="project" value="InterPro"/>
</dbReference>
<dbReference type="HOGENOM" id="CLU_000445_28_2_0"/>
<evidence type="ECO:0000256" key="4">
    <source>
        <dbReference type="SAM" id="Coils"/>
    </source>
</evidence>
<dbReference type="InterPro" id="IPR036097">
    <property type="entry name" value="HisK_dim/P_sf"/>
</dbReference>
<evidence type="ECO:0000313" key="8">
    <source>
        <dbReference type="Proteomes" id="UP000030700"/>
    </source>
</evidence>
<keyword evidence="7" id="KW-0418">Kinase</keyword>
<dbReference type="STRING" id="1499966.U14_01450"/>
<gene>
    <name evidence="7" type="ORF">U14_01450</name>
</gene>
<feature type="signal peptide" evidence="5">
    <location>
        <begin position="1"/>
        <end position="23"/>
    </location>
</feature>
<dbReference type="SUPFAM" id="SSF47384">
    <property type="entry name" value="Homodimeric domain of signal transducing histidine kinase"/>
    <property type="match status" value="1"/>
</dbReference>
<dbReference type="Gene3D" id="1.10.287.130">
    <property type="match status" value="1"/>
</dbReference>
<dbReference type="InterPro" id="IPR011110">
    <property type="entry name" value="Reg_prop"/>
</dbReference>
<evidence type="ECO:0000256" key="3">
    <source>
        <dbReference type="ARBA" id="ARBA00022553"/>
    </source>
</evidence>
<dbReference type="InterPro" id="IPR015943">
    <property type="entry name" value="WD40/YVTN_repeat-like_dom_sf"/>
</dbReference>